<proteinExistence type="predicted"/>
<dbReference type="EMBL" id="VTTN01000013">
    <property type="protein sequence ID" value="KAA0593012.1"/>
    <property type="molecule type" value="Genomic_DNA"/>
</dbReference>
<name>A0A5A9GH05_AZOLI</name>
<comment type="caution">
    <text evidence="1">The sequence shown here is derived from an EMBL/GenBank/DDBJ whole genome shotgun (WGS) entry which is preliminary data.</text>
</comment>
<organism evidence="1 2">
    <name type="scientific">Azospirillum lipoferum</name>
    <dbReference type="NCBI Taxonomy" id="193"/>
    <lineage>
        <taxon>Bacteria</taxon>
        <taxon>Pseudomonadati</taxon>
        <taxon>Pseudomonadota</taxon>
        <taxon>Alphaproteobacteria</taxon>
        <taxon>Rhodospirillales</taxon>
        <taxon>Azospirillaceae</taxon>
        <taxon>Azospirillum</taxon>
    </lineage>
</organism>
<accession>A0A5A9GH05</accession>
<dbReference type="AlphaFoldDB" id="A0A5A9GH05"/>
<reference evidence="1 2" key="1">
    <citation type="submission" date="2019-08" db="EMBL/GenBank/DDBJ databases">
        <authorList>
            <person name="Grouzdev D."/>
            <person name="Tikhonova E."/>
            <person name="Kravchenko I."/>
        </authorList>
    </citation>
    <scope>NUCLEOTIDE SEQUENCE [LARGE SCALE GENOMIC DNA]</scope>
    <source>
        <strain evidence="1 2">59b</strain>
    </source>
</reference>
<dbReference type="RefSeq" id="WP_149234006.1">
    <property type="nucleotide sequence ID" value="NZ_JALJXJ010000015.1"/>
</dbReference>
<evidence type="ECO:0000313" key="2">
    <source>
        <dbReference type="Proteomes" id="UP000324927"/>
    </source>
</evidence>
<gene>
    <name evidence="1" type="ORF">FZ942_26175</name>
</gene>
<evidence type="ECO:0000313" key="1">
    <source>
        <dbReference type="EMBL" id="KAA0593012.1"/>
    </source>
</evidence>
<sequence>MPSINIEALEREILEAAEHVPFGNSAFQTTHFTGGDESGRSTARRVRALLLNIDSKIQALRENHFFQQEHQIDLDEADHKLTDPDLDSFERRRLLLKKERAALGVARAAKLLRDAIAEIEVMYQEWKSLPPVESRQQFEEEEHRYWIDRLVGNAVMQIKSGGRIEVGTIEALHQIGVHDVLVAKEGDVHLVGPAAEMLALEDKKEAA</sequence>
<keyword evidence="2" id="KW-1185">Reference proteome</keyword>
<protein>
    <submittedName>
        <fullName evidence="1">Uncharacterized protein</fullName>
    </submittedName>
</protein>
<dbReference type="Proteomes" id="UP000324927">
    <property type="component" value="Unassembled WGS sequence"/>
</dbReference>